<gene>
    <name evidence="1" type="ORF">KIN20_007658</name>
</gene>
<proteinExistence type="predicted"/>
<reference evidence="1" key="1">
    <citation type="submission" date="2021-06" db="EMBL/GenBank/DDBJ databases">
        <title>Parelaphostrongylus tenuis whole genome reference sequence.</title>
        <authorList>
            <person name="Garwood T.J."/>
            <person name="Larsen P.A."/>
            <person name="Fountain-Jones N.M."/>
            <person name="Garbe J.R."/>
            <person name="Macchietto M.G."/>
            <person name="Kania S.A."/>
            <person name="Gerhold R.W."/>
            <person name="Richards J.E."/>
            <person name="Wolf T.M."/>
        </authorList>
    </citation>
    <scope>NUCLEOTIDE SEQUENCE</scope>
    <source>
        <strain evidence="1">MNPRO001-30</strain>
        <tissue evidence="1">Meninges</tissue>
    </source>
</reference>
<dbReference type="EMBL" id="JAHQIW010001127">
    <property type="protein sequence ID" value="KAJ1351581.1"/>
    <property type="molecule type" value="Genomic_DNA"/>
</dbReference>
<keyword evidence="2" id="KW-1185">Reference proteome</keyword>
<sequence length="135" mass="15242">MEHYRYDPPLSEHGRLSAEVAGYSIKLGGYEPTVTACAIAQAFAPTSIQICIEPSLADWVQLTPLGTSKQWLNPRQFSQFDRSVNVQYKPYLAELPASESPADYLKRLSRFFNSISGPNEEVTICFITWSSYKTR</sequence>
<dbReference type="Proteomes" id="UP001196413">
    <property type="component" value="Unassembled WGS sequence"/>
</dbReference>
<organism evidence="1 2">
    <name type="scientific">Parelaphostrongylus tenuis</name>
    <name type="common">Meningeal worm</name>
    <dbReference type="NCBI Taxonomy" id="148309"/>
    <lineage>
        <taxon>Eukaryota</taxon>
        <taxon>Metazoa</taxon>
        <taxon>Ecdysozoa</taxon>
        <taxon>Nematoda</taxon>
        <taxon>Chromadorea</taxon>
        <taxon>Rhabditida</taxon>
        <taxon>Rhabditina</taxon>
        <taxon>Rhabditomorpha</taxon>
        <taxon>Strongyloidea</taxon>
        <taxon>Metastrongylidae</taxon>
        <taxon>Parelaphostrongylus</taxon>
    </lineage>
</organism>
<accession>A0AAD5QM60</accession>
<evidence type="ECO:0000313" key="2">
    <source>
        <dbReference type="Proteomes" id="UP001196413"/>
    </source>
</evidence>
<name>A0AAD5QM60_PARTN</name>
<evidence type="ECO:0000313" key="1">
    <source>
        <dbReference type="EMBL" id="KAJ1351581.1"/>
    </source>
</evidence>
<dbReference type="GO" id="GO:0016791">
    <property type="term" value="F:phosphatase activity"/>
    <property type="evidence" value="ECO:0007669"/>
    <property type="project" value="UniProtKB-ARBA"/>
</dbReference>
<dbReference type="SUPFAM" id="SSF53254">
    <property type="entry name" value="Phosphoglycerate mutase-like"/>
    <property type="match status" value="1"/>
</dbReference>
<protein>
    <submittedName>
        <fullName evidence="1">Uncharacterized protein</fullName>
    </submittedName>
</protein>
<dbReference type="InterPro" id="IPR029033">
    <property type="entry name" value="His_PPase_superfam"/>
</dbReference>
<dbReference type="Gene3D" id="3.40.50.1240">
    <property type="entry name" value="Phosphoglycerate mutase-like"/>
    <property type="match status" value="1"/>
</dbReference>
<dbReference type="AlphaFoldDB" id="A0AAD5QM60"/>
<comment type="caution">
    <text evidence="1">The sequence shown here is derived from an EMBL/GenBank/DDBJ whole genome shotgun (WGS) entry which is preliminary data.</text>
</comment>